<evidence type="ECO:0000256" key="1">
    <source>
        <dbReference type="PROSITE-ProRule" id="PRU00181"/>
    </source>
</evidence>
<dbReference type="InterPro" id="IPR006196">
    <property type="entry name" value="RNA-binding_domain_S1_IF1"/>
</dbReference>
<dbReference type="EMBL" id="JAENIJ010000019">
    <property type="protein sequence ID" value="MBK1883285.1"/>
    <property type="molecule type" value="Genomic_DNA"/>
</dbReference>
<keyword evidence="1" id="KW-0648">Protein biosynthesis</keyword>
<dbReference type="GO" id="GO:0003743">
    <property type="term" value="F:translation initiation factor activity"/>
    <property type="evidence" value="ECO:0007669"/>
    <property type="project" value="UniProtKB-UniRule"/>
</dbReference>
<keyword evidence="1" id="KW-0396">Initiation factor</keyword>
<dbReference type="SUPFAM" id="SSF50249">
    <property type="entry name" value="Nucleic acid-binding proteins"/>
    <property type="match status" value="1"/>
</dbReference>
<proteinExistence type="predicted"/>
<accession>A0A934S547</accession>
<dbReference type="Pfam" id="PF01176">
    <property type="entry name" value="eIF-1a"/>
    <property type="match status" value="1"/>
</dbReference>
<evidence type="ECO:0000259" key="2">
    <source>
        <dbReference type="PROSITE" id="PS50832"/>
    </source>
</evidence>
<name>A0A934S547_9BACT</name>
<keyword evidence="4" id="KW-1185">Reference proteome</keyword>
<dbReference type="Proteomes" id="UP000603141">
    <property type="component" value="Unassembled WGS sequence"/>
</dbReference>
<dbReference type="GO" id="GO:0003723">
    <property type="term" value="F:RNA binding"/>
    <property type="evidence" value="ECO:0007669"/>
    <property type="project" value="InterPro"/>
</dbReference>
<reference evidence="3" key="1">
    <citation type="submission" date="2021-01" db="EMBL/GenBank/DDBJ databases">
        <title>Modified the classification status of verrucomicrobia.</title>
        <authorList>
            <person name="Feng X."/>
        </authorList>
    </citation>
    <scope>NUCLEOTIDE SEQUENCE</scope>
    <source>
        <strain evidence="3">KCTC 22041</strain>
    </source>
</reference>
<protein>
    <recommendedName>
        <fullName evidence="2">S1-like domain-containing protein</fullName>
    </recommendedName>
</protein>
<gene>
    <name evidence="3" type="ORF">JIN85_12735</name>
</gene>
<dbReference type="RefSeq" id="WP_200271249.1">
    <property type="nucleotide sequence ID" value="NZ_JAENIJ010000019.1"/>
</dbReference>
<evidence type="ECO:0000313" key="4">
    <source>
        <dbReference type="Proteomes" id="UP000603141"/>
    </source>
</evidence>
<comment type="caution">
    <text evidence="3">The sequence shown here is derived from an EMBL/GenBank/DDBJ whole genome shotgun (WGS) entry which is preliminary data.</text>
</comment>
<organism evidence="3 4">
    <name type="scientific">Luteolibacter pohnpeiensis</name>
    <dbReference type="NCBI Taxonomy" id="454153"/>
    <lineage>
        <taxon>Bacteria</taxon>
        <taxon>Pseudomonadati</taxon>
        <taxon>Verrucomicrobiota</taxon>
        <taxon>Verrucomicrobiia</taxon>
        <taxon>Verrucomicrobiales</taxon>
        <taxon>Verrucomicrobiaceae</taxon>
        <taxon>Luteolibacter</taxon>
    </lineage>
</organism>
<dbReference type="AlphaFoldDB" id="A0A934S547"/>
<evidence type="ECO:0000313" key="3">
    <source>
        <dbReference type="EMBL" id="MBK1883285.1"/>
    </source>
</evidence>
<dbReference type="Gene3D" id="2.40.50.140">
    <property type="entry name" value="Nucleic acid-binding proteins"/>
    <property type="match status" value="1"/>
</dbReference>
<dbReference type="InterPro" id="IPR012340">
    <property type="entry name" value="NA-bd_OB-fold"/>
</dbReference>
<sequence>MPDATIHAVALLTEVLGPILYRAELPNGKRIMAHLSKPLTDAKAEFSIGQRVVVELTPFDFDSARILRLEDSQPAE</sequence>
<dbReference type="PROSITE" id="PS50832">
    <property type="entry name" value="S1_IF1_TYPE"/>
    <property type="match status" value="1"/>
</dbReference>
<feature type="domain" description="S1-like" evidence="2">
    <location>
        <begin position="1"/>
        <end position="71"/>
    </location>
</feature>